<evidence type="ECO:0000256" key="7">
    <source>
        <dbReference type="SAM" id="MobiDB-lite"/>
    </source>
</evidence>
<dbReference type="GO" id="GO:0016020">
    <property type="term" value="C:membrane"/>
    <property type="evidence" value="ECO:0007669"/>
    <property type="project" value="UniProtKB-SubCell"/>
</dbReference>
<reference evidence="12 13" key="1">
    <citation type="submission" date="2016-07" db="EMBL/GenBank/DDBJ databases">
        <title>Multiple horizontal gene transfer events from other fungi enriched the ability of initially mycotrophic Trichoderma (Ascomycota) to feed on dead plant biomass.</title>
        <authorList>
            <consortium name="DOE Joint Genome Institute"/>
            <person name="Aerts A."/>
            <person name="Atanasova L."/>
            <person name="Chenthamara K."/>
            <person name="Zhang J."/>
            <person name="Grujic M."/>
            <person name="Henrissat B."/>
            <person name="Kuo A."/>
            <person name="Salamov A."/>
            <person name="Lipzen A."/>
            <person name="Labutti K."/>
            <person name="Barry K."/>
            <person name="Miao Y."/>
            <person name="Rahimi M.J."/>
            <person name="Shen Q."/>
            <person name="Grigoriev I.V."/>
            <person name="Kubicek C.P."/>
            <person name="Druzhinina I.S."/>
        </authorList>
    </citation>
    <scope>NUCLEOTIDE SEQUENCE [LARGE SCALE GENOMIC DNA]</scope>
    <source>
        <strain evidence="12 13">CBS 226.95</strain>
    </source>
</reference>
<evidence type="ECO:0000256" key="9">
    <source>
        <dbReference type="SAM" id="SignalP"/>
    </source>
</evidence>
<evidence type="ECO:0000256" key="3">
    <source>
        <dbReference type="ARBA" id="ARBA00022692"/>
    </source>
</evidence>
<evidence type="ECO:0000313" key="13">
    <source>
        <dbReference type="Proteomes" id="UP000241690"/>
    </source>
</evidence>
<dbReference type="PANTHER" id="PTHR47797">
    <property type="entry name" value="DEHYDROGENASE, PUTATIVE (AFU_ORTHOLOGUE AFUA_8G05805)-RELATED"/>
    <property type="match status" value="1"/>
</dbReference>
<dbReference type="STRING" id="983964.A0A2T4AHZ4"/>
<dbReference type="Pfam" id="PF10348">
    <property type="entry name" value="DUF2427"/>
    <property type="match status" value="1"/>
</dbReference>
<feature type="transmembrane region" description="Helical" evidence="8">
    <location>
        <begin position="366"/>
        <end position="389"/>
    </location>
</feature>
<feature type="compositionally biased region" description="Low complexity" evidence="7">
    <location>
        <begin position="188"/>
        <end position="197"/>
    </location>
</feature>
<evidence type="ECO:0000259" key="11">
    <source>
        <dbReference type="SMART" id="SM00665"/>
    </source>
</evidence>
<dbReference type="CDD" id="cd09630">
    <property type="entry name" value="CDH_like_cytochrome"/>
    <property type="match status" value="1"/>
</dbReference>
<dbReference type="PANTHER" id="PTHR47797:SF4">
    <property type="entry name" value="DOMON DOMAIN-CONTAINING PROTEIN"/>
    <property type="match status" value="1"/>
</dbReference>
<evidence type="ECO:0000256" key="5">
    <source>
        <dbReference type="ARBA" id="ARBA00022989"/>
    </source>
</evidence>
<dbReference type="SUPFAM" id="SSF49344">
    <property type="entry name" value="CBD9-like"/>
    <property type="match status" value="1"/>
</dbReference>
<feature type="region of interest" description="Disordered" evidence="7">
    <location>
        <begin position="186"/>
        <end position="226"/>
    </location>
</feature>
<organism evidence="12 13">
    <name type="scientific">Trichoderma harzianum CBS 226.95</name>
    <dbReference type="NCBI Taxonomy" id="983964"/>
    <lineage>
        <taxon>Eukaryota</taxon>
        <taxon>Fungi</taxon>
        <taxon>Dikarya</taxon>
        <taxon>Ascomycota</taxon>
        <taxon>Pezizomycotina</taxon>
        <taxon>Sordariomycetes</taxon>
        <taxon>Hypocreomycetidae</taxon>
        <taxon>Hypocreales</taxon>
        <taxon>Hypocreaceae</taxon>
        <taxon>Trichoderma</taxon>
    </lineage>
</organism>
<dbReference type="AlphaFoldDB" id="A0A2T4AHZ4"/>
<dbReference type="CDD" id="cd08760">
    <property type="entry name" value="Cyt_b561_FRRS1_like"/>
    <property type="match status" value="1"/>
</dbReference>
<dbReference type="InterPro" id="IPR018825">
    <property type="entry name" value="DUF2427"/>
</dbReference>
<feature type="transmembrane region" description="Helical" evidence="8">
    <location>
        <begin position="340"/>
        <end position="360"/>
    </location>
</feature>
<keyword evidence="6 8" id="KW-0472">Membrane</keyword>
<feature type="transmembrane region" description="Helical" evidence="8">
    <location>
        <begin position="273"/>
        <end position="291"/>
    </location>
</feature>
<dbReference type="Proteomes" id="UP000241690">
    <property type="component" value="Unassembled WGS sequence"/>
</dbReference>
<keyword evidence="5 8" id="KW-1133">Transmembrane helix</keyword>
<feature type="signal peptide" evidence="9">
    <location>
        <begin position="1"/>
        <end position="23"/>
    </location>
</feature>
<protein>
    <submittedName>
        <fullName evidence="12">Iron reductase domain protein</fullName>
    </submittedName>
</protein>
<dbReference type="SMART" id="SM00664">
    <property type="entry name" value="DoH"/>
    <property type="match status" value="1"/>
</dbReference>
<keyword evidence="4" id="KW-0249">Electron transport</keyword>
<gene>
    <name evidence="12" type="ORF">M431DRAFT_79988</name>
</gene>
<feature type="domain" description="Cytochrome b561" evidence="11">
    <location>
        <begin position="238"/>
        <end position="357"/>
    </location>
</feature>
<keyword evidence="3 8" id="KW-0812">Transmembrane</keyword>
<dbReference type="SMART" id="SM00665">
    <property type="entry name" value="B561"/>
    <property type="match status" value="1"/>
</dbReference>
<evidence type="ECO:0000256" key="6">
    <source>
        <dbReference type="ARBA" id="ARBA00023136"/>
    </source>
</evidence>
<dbReference type="RefSeq" id="XP_024776205.1">
    <property type="nucleotide sequence ID" value="XM_024922887.1"/>
</dbReference>
<dbReference type="Gene3D" id="2.60.40.1210">
    <property type="entry name" value="Cellobiose dehydrogenase, cytochrome domain"/>
    <property type="match status" value="1"/>
</dbReference>
<feature type="chain" id="PRO_5015529836" evidence="9">
    <location>
        <begin position="24"/>
        <end position="410"/>
    </location>
</feature>
<accession>A0A2T4AHZ4</accession>
<dbReference type="Pfam" id="PF16010">
    <property type="entry name" value="CDH-cyt"/>
    <property type="match status" value="1"/>
</dbReference>
<name>A0A2T4AHZ4_TRIHA</name>
<dbReference type="InterPro" id="IPR006593">
    <property type="entry name" value="Cyt_b561/ferric_Rdtase_TM"/>
</dbReference>
<dbReference type="GeneID" id="36631470"/>
<dbReference type="EMBL" id="KZ679678">
    <property type="protein sequence ID" value="PTB56528.1"/>
    <property type="molecule type" value="Genomic_DNA"/>
</dbReference>
<evidence type="ECO:0000256" key="4">
    <source>
        <dbReference type="ARBA" id="ARBA00022982"/>
    </source>
</evidence>
<keyword evidence="2" id="KW-0813">Transport</keyword>
<comment type="subcellular location">
    <subcellularLocation>
        <location evidence="1">Membrane</location>
    </subcellularLocation>
</comment>
<dbReference type="Gene3D" id="1.20.120.1770">
    <property type="match status" value="1"/>
</dbReference>
<evidence type="ECO:0000256" key="8">
    <source>
        <dbReference type="SAM" id="Phobius"/>
    </source>
</evidence>
<feature type="transmembrane region" description="Helical" evidence="8">
    <location>
        <begin position="303"/>
        <end position="320"/>
    </location>
</feature>
<feature type="compositionally biased region" description="Gly residues" evidence="7">
    <location>
        <begin position="198"/>
        <end position="211"/>
    </location>
</feature>
<dbReference type="InterPro" id="IPR005018">
    <property type="entry name" value="DOMON_domain"/>
</dbReference>
<evidence type="ECO:0000256" key="2">
    <source>
        <dbReference type="ARBA" id="ARBA00022448"/>
    </source>
</evidence>
<dbReference type="InterPro" id="IPR015920">
    <property type="entry name" value="Cellobiose_DH-like_cyt"/>
</dbReference>
<keyword evidence="9" id="KW-0732">Signal</keyword>
<feature type="domain" description="DOMON" evidence="10">
    <location>
        <begin position="64"/>
        <end position="148"/>
    </location>
</feature>
<evidence type="ECO:0000256" key="1">
    <source>
        <dbReference type="ARBA" id="ARBA00004370"/>
    </source>
</evidence>
<evidence type="ECO:0000259" key="10">
    <source>
        <dbReference type="SMART" id="SM00664"/>
    </source>
</evidence>
<evidence type="ECO:0000313" key="12">
    <source>
        <dbReference type="EMBL" id="PTB56528.1"/>
    </source>
</evidence>
<feature type="transmembrane region" description="Helical" evidence="8">
    <location>
        <begin position="241"/>
        <end position="261"/>
    </location>
</feature>
<keyword evidence="13" id="KW-1185">Reference proteome</keyword>
<sequence>MRFSRSTALAAAATGLYIGAASAVTAPFCPTDGVCFEWGVPEASAKAGSGDIYFQLKAPTSWQWIGLGIGTQMDHSQMFIMYQDGNGNVTLSTRPGANHVMPTYKARNDVTLLAGSGVVDGNMVANVKCGNCTNLDLTGQSNWISAWKSGDALDSTNPAAIITQHDSMTQFHVNLGQASISSNANPFVGSSSDNSSGGSSGGSSGSSGDGNGDSDGDGDGGAVSGVTTSSTNQTLASAHGILMSVIFVIMYPLGAALMPLIGKWYIHASWQTIAFLGMWAGLGLGVTIARNQNVFFDQAHSRLGIILVPLISLQPLFGLIHHINYLKTQKRGFFGHLHCWYGRALMIIGIVNGGLGLQLGNAPTRYIIAYSVVAGVTTLIYLASIALGWSRATRKEHQSKQEYASVAQAS</sequence>
<proteinExistence type="predicted"/>